<dbReference type="EMBL" id="JAKNSF020000003">
    <property type="protein sequence ID" value="KAK7740129.1"/>
    <property type="molecule type" value="Genomic_DNA"/>
</dbReference>
<sequence>MEKSQNQLPAAVPPTIPSNMDVFENITAMRSGAEAAEHMEAIQKNNAANVAKRAGRYDEAIRLHSEAVQAKVRLHGERSIHAALSFNNLGETYLKVGKLDEAADAFAKALVVRDDKAFGGMELGPRNDAAASRDNMARVLEARQDFPGARELRLKGADKGHTMLCQKRDWTTRHKPLCKKYMASKE</sequence>
<keyword evidence="1" id="KW-0677">Repeat</keyword>
<name>A0ABR1PM48_DIAER</name>
<evidence type="ECO:0000256" key="3">
    <source>
        <dbReference type="PROSITE-ProRule" id="PRU00339"/>
    </source>
</evidence>
<gene>
    <name evidence="4" type="ORF">SLS63_001329</name>
</gene>
<dbReference type="PROSITE" id="PS50005">
    <property type="entry name" value="TPR"/>
    <property type="match status" value="1"/>
</dbReference>
<proteinExistence type="predicted"/>
<evidence type="ECO:0000256" key="2">
    <source>
        <dbReference type="ARBA" id="ARBA00022803"/>
    </source>
</evidence>
<evidence type="ECO:0000313" key="5">
    <source>
        <dbReference type="Proteomes" id="UP001430848"/>
    </source>
</evidence>
<organism evidence="4 5">
    <name type="scientific">Diaporthe eres</name>
    <name type="common">Phomopsis oblonga</name>
    <dbReference type="NCBI Taxonomy" id="83184"/>
    <lineage>
        <taxon>Eukaryota</taxon>
        <taxon>Fungi</taxon>
        <taxon>Dikarya</taxon>
        <taxon>Ascomycota</taxon>
        <taxon>Pezizomycotina</taxon>
        <taxon>Sordariomycetes</taxon>
        <taxon>Sordariomycetidae</taxon>
        <taxon>Diaporthales</taxon>
        <taxon>Diaporthaceae</taxon>
        <taxon>Diaporthe</taxon>
        <taxon>Diaporthe eres species complex</taxon>
    </lineage>
</organism>
<keyword evidence="2 3" id="KW-0802">TPR repeat</keyword>
<dbReference type="InterPro" id="IPR011990">
    <property type="entry name" value="TPR-like_helical_dom_sf"/>
</dbReference>
<accession>A0ABR1PM48</accession>
<dbReference type="SUPFAM" id="SSF48452">
    <property type="entry name" value="TPR-like"/>
    <property type="match status" value="1"/>
</dbReference>
<protein>
    <recommendedName>
        <fullName evidence="6">Tetratricopeptide repeat protein</fullName>
    </recommendedName>
</protein>
<dbReference type="Gene3D" id="1.25.40.10">
    <property type="entry name" value="Tetratricopeptide repeat domain"/>
    <property type="match status" value="1"/>
</dbReference>
<feature type="repeat" description="TPR" evidence="3">
    <location>
        <begin position="83"/>
        <end position="116"/>
    </location>
</feature>
<dbReference type="InterPro" id="IPR019734">
    <property type="entry name" value="TPR_rpt"/>
</dbReference>
<dbReference type="Pfam" id="PF13424">
    <property type="entry name" value="TPR_12"/>
    <property type="match status" value="1"/>
</dbReference>
<evidence type="ECO:0008006" key="6">
    <source>
        <dbReference type="Google" id="ProtNLM"/>
    </source>
</evidence>
<dbReference type="SMART" id="SM00028">
    <property type="entry name" value="TPR"/>
    <property type="match status" value="2"/>
</dbReference>
<evidence type="ECO:0000313" key="4">
    <source>
        <dbReference type="EMBL" id="KAK7740129.1"/>
    </source>
</evidence>
<dbReference type="PANTHER" id="PTHR45641:SF19">
    <property type="entry name" value="NEPHROCYSTIN-3"/>
    <property type="match status" value="1"/>
</dbReference>
<comment type="caution">
    <text evidence="4">The sequence shown here is derived from an EMBL/GenBank/DDBJ whole genome shotgun (WGS) entry which is preliminary data.</text>
</comment>
<dbReference type="PANTHER" id="PTHR45641">
    <property type="entry name" value="TETRATRICOPEPTIDE REPEAT PROTEIN (AFU_ORTHOLOGUE AFUA_6G03870)"/>
    <property type="match status" value="1"/>
</dbReference>
<dbReference type="Proteomes" id="UP001430848">
    <property type="component" value="Unassembled WGS sequence"/>
</dbReference>
<keyword evidence="5" id="KW-1185">Reference proteome</keyword>
<reference evidence="4 5" key="1">
    <citation type="submission" date="2024-02" db="EMBL/GenBank/DDBJ databases">
        <title>De novo assembly and annotation of 12 fungi associated with fruit tree decline syndrome in Ontario, Canada.</title>
        <authorList>
            <person name="Sulman M."/>
            <person name="Ellouze W."/>
            <person name="Ilyukhin E."/>
        </authorList>
    </citation>
    <scope>NUCLEOTIDE SEQUENCE [LARGE SCALE GENOMIC DNA]</scope>
    <source>
        <strain evidence="4 5">M169</strain>
    </source>
</reference>
<evidence type="ECO:0000256" key="1">
    <source>
        <dbReference type="ARBA" id="ARBA00022737"/>
    </source>
</evidence>